<keyword evidence="2" id="KW-1185">Reference proteome</keyword>
<organism evidence="1 2">
    <name type="scientific">Schistosoma margrebowiei</name>
    <dbReference type="NCBI Taxonomy" id="48269"/>
    <lineage>
        <taxon>Eukaryota</taxon>
        <taxon>Metazoa</taxon>
        <taxon>Spiralia</taxon>
        <taxon>Lophotrochozoa</taxon>
        <taxon>Platyhelminthes</taxon>
        <taxon>Trematoda</taxon>
        <taxon>Digenea</taxon>
        <taxon>Strigeidida</taxon>
        <taxon>Schistosomatoidea</taxon>
        <taxon>Schistosomatidae</taxon>
        <taxon>Schistosoma</taxon>
    </lineage>
</organism>
<reference evidence="1 2" key="1">
    <citation type="submission" date="2018-11" db="EMBL/GenBank/DDBJ databases">
        <authorList>
            <consortium name="Pathogen Informatics"/>
        </authorList>
    </citation>
    <scope>NUCLEOTIDE SEQUENCE [LARGE SCALE GENOMIC DNA]</scope>
    <source>
        <strain evidence="1 2">Zambia</strain>
    </source>
</reference>
<sequence>MVHFASTIAKICNCYPIKLSVSTDHLSLSTTSKGGIESELSETQNHCGTNISNQSTSYQISHVIVPDVVCPNDSHVSDKKFYKSEENMLSESSHDRKSNAVLTDADFSSDSLFFDEILNKSEENISEESNSDVILNVICSHSGFISSDIPNECDKYVPNELNSSHIPDVIVSAIGYSHNQCMLSRIPSWWYDESEEIASFPEVVKEPVYLNMEFAQTENSNRVQDYPNEYEADAYFPFDCFVVNQA</sequence>
<dbReference type="AlphaFoldDB" id="A0A183LFT8"/>
<evidence type="ECO:0000313" key="2">
    <source>
        <dbReference type="Proteomes" id="UP000277204"/>
    </source>
</evidence>
<gene>
    <name evidence="1" type="ORF">SMRZ_LOCUS2663</name>
</gene>
<accession>A0A183LFT8</accession>
<proteinExistence type="predicted"/>
<name>A0A183LFT8_9TREM</name>
<evidence type="ECO:0000313" key="1">
    <source>
        <dbReference type="EMBL" id="VDO55644.1"/>
    </source>
</evidence>
<dbReference type="EMBL" id="UZAI01000690">
    <property type="protein sequence ID" value="VDO55644.1"/>
    <property type="molecule type" value="Genomic_DNA"/>
</dbReference>
<dbReference type="Proteomes" id="UP000277204">
    <property type="component" value="Unassembled WGS sequence"/>
</dbReference>
<protein>
    <submittedName>
        <fullName evidence="1">Uncharacterized protein</fullName>
    </submittedName>
</protein>